<protein>
    <submittedName>
        <fullName evidence="1">Uncharacterized protein</fullName>
    </submittedName>
</protein>
<name>A0A9P1G893_9DINO</name>
<organism evidence="1">
    <name type="scientific">Cladocopium goreaui</name>
    <dbReference type="NCBI Taxonomy" id="2562237"/>
    <lineage>
        <taxon>Eukaryota</taxon>
        <taxon>Sar</taxon>
        <taxon>Alveolata</taxon>
        <taxon>Dinophyceae</taxon>
        <taxon>Suessiales</taxon>
        <taxon>Symbiodiniaceae</taxon>
        <taxon>Cladocopium</taxon>
    </lineage>
</organism>
<gene>
    <name evidence="1" type="ORF">C1SCF055_LOCUS30376</name>
</gene>
<accession>A0A9P1G893</accession>
<proteinExistence type="predicted"/>
<reference evidence="2 3" key="2">
    <citation type="submission" date="2024-05" db="EMBL/GenBank/DDBJ databases">
        <authorList>
            <person name="Chen Y."/>
            <person name="Shah S."/>
            <person name="Dougan E. K."/>
            <person name="Thang M."/>
            <person name="Chan C."/>
        </authorList>
    </citation>
    <scope>NUCLEOTIDE SEQUENCE [LARGE SCALE GENOMIC DNA]</scope>
</reference>
<dbReference type="AlphaFoldDB" id="A0A9P1G893"/>
<dbReference type="Proteomes" id="UP001152797">
    <property type="component" value="Unassembled WGS sequence"/>
</dbReference>
<evidence type="ECO:0000313" key="1">
    <source>
        <dbReference type="EMBL" id="CAI4004599.1"/>
    </source>
</evidence>
<evidence type="ECO:0000313" key="2">
    <source>
        <dbReference type="EMBL" id="CAL4791911.1"/>
    </source>
</evidence>
<sequence length="534" mass="56870">MNGGDMSSDAAHAGDGSGGRVPDFDDMAVLSDLAVPFVVQWSADESHRLQLDVALAGVAAICFAVSSKIQWGALAIFCAIASRALIPCEQAQVELSPLHWLVVRPYSPSVVSFVGSLSDEKKCLLTFQLSAGLNVLAAWIADPSPALTNDLRDFFQGLRVMLFDLVTLVTAAAGSAAVADVIDSAPDSPAPPSKRSLLQAGWAYRVINCVAWQIARCCCEDMALTLAGAASGGAVPDVAGASHPPLDGGHITGHGGAALRLYAGMTQQQATQFEVTGQVESPVGRGGQAYWALKTGKTAAAQSVVNGNQGLQLDDVVLKPVTVTHVGVVKLVQMGYLYCVDANQWRLYAPLRTPAPRDHDDNVYYEIHPSVLVNWVRIRERDMEFALVPTESGGDVPDGANADHQPLLGGELTGHGGAALRLYMGMTPEQHEQFEIMGQVEAPKVRCGRYWPLKTSGGAAAASVADAHPELMARDVVVIPVTVTHLGLVRLLQSGHLYCADATQWRLYGALRTPSPRNEGGHVYYEVHPSRQLM</sequence>
<keyword evidence="3" id="KW-1185">Reference proteome</keyword>
<reference evidence="1" key="1">
    <citation type="submission" date="2022-10" db="EMBL/GenBank/DDBJ databases">
        <authorList>
            <person name="Chen Y."/>
            <person name="Dougan E. K."/>
            <person name="Chan C."/>
            <person name="Rhodes N."/>
            <person name="Thang M."/>
        </authorList>
    </citation>
    <scope>NUCLEOTIDE SEQUENCE</scope>
</reference>
<dbReference type="EMBL" id="CAMXCT010003454">
    <property type="protein sequence ID" value="CAI4004599.1"/>
    <property type="molecule type" value="Genomic_DNA"/>
</dbReference>
<dbReference type="EMBL" id="CAMXCT020003454">
    <property type="protein sequence ID" value="CAL1157974.1"/>
    <property type="molecule type" value="Genomic_DNA"/>
</dbReference>
<dbReference type="EMBL" id="CAMXCT030003454">
    <property type="protein sequence ID" value="CAL4791911.1"/>
    <property type="molecule type" value="Genomic_DNA"/>
</dbReference>
<evidence type="ECO:0000313" key="3">
    <source>
        <dbReference type="Proteomes" id="UP001152797"/>
    </source>
</evidence>
<comment type="caution">
    <text evidence="1">The sequence shown here is derived from an EMBL/GenBank/DDBJ whole genome shotgun (WGS) entry which is preliminary data.</text>
</comment>